<evidence type="ECO:0000313" key="3">
    <source>
        <dbReference type="Proteomes" id="UP000825935"/>
    </source>
</evidence>
<name>A0A8T2RG24_CERRI</name>
<evidence type="ECO:0000313" key="2">
    <source>
        <dbReference type="EMBL" id="KAH7295376.1"/>
    </source>
</evidence>
<dbReference type="EMBL" id="CM035432">
    <property type="protein sequence ID" value="KAH7295376.1"/>
    <property type="molecule type" value="Genomic_DNA"/>
</dbReference>
<protein>
    <recommendedName>
        <fullName evidence="1">Reverse transcriptase zinc-binding domain-containing protein</fullName>
    </recommendedName>
</protein>
<sequence>MFYLLEAKMNSNLIHGISMFGSSHVAVGFADDTFIFAKADAENIHNTLAIDAGIVFRHLGYPLGINVPIKDKIHWVLHKVNAKMELWCASQWPLHVRIKIVHAFLQPCLMYYLLLLDWKKYHLQGFDCLIKNFLWNKKHNRALVLSAWRYQYQIALSIDSSNPWHDWLLGKHTRWWIGKTNTFYHLLLPSDDITLQCNIRWRLQKVPSWWHARFSLLWESSLSFRMKIFMWRICTGHFTLEAFLSKHGLQVARCSHCTSYDESMCHAFWICSYIQRWWNKLFLFPISDMRPSKIGSTFFLFGSGDRVLDWVRKRCISLLLWNIWMLRNKKLFRNNSYVPNFSWTLCKLTLRRDIDVMPAEDKVAFTSFLENI</sequence>
<evidence type="ECO:0000259" key="1">
    <source>
        <dbReference type="Pfam" id="PF13966"/>
    </source>
</evidence>
<organism evidence="2 3">
    <name type="scientific">Ceratopteris richardii</name>
    <name type="common">Triangle waterfern</name>
    <dbReference type="NCBI Taxonomy" id="49495"/>
    <lineage>
        <taxon>Eukaryota</taxon>
        <taxon>Viridiplantae</taxon>
        <taxon>Streptophyta</taxon>
        <taxon>Embryophyta</taxon>
        <taxon>Tracheophyta</taxon>
        <taxon>Polypodiopsida</taxon>
        <taxon>Polypodiidae</taxon>
        <taxon>Polypodiales</taxon>
        <taxon>Pteridineae</taxon>
        <taxon>Pteridaceae</taxon>
        <taxon>Parkerioideae</taxon>
        <taxon>Ceratopteris</taxon>
    </lineage>
</organism>
<reference evidence="2 3" key="1">
    <citation type="submission" date="2021-08" db="EMBL/GenBank/DDBJ databases">
        <title>WGS assembly of Ceratopteris richardii.</title>
        <authorList>
            <person name="Marchant D.B."/>
            <person name="Chen G."/>
            <person name="Jenkins J."/>
            <person name="Shu S."/>
            <person name="Leebens-Mack J."/>
            <person name="Grimwood J."/>
            <person name="Schmutz J."/>
            <person name="Soltis P."/>
            <person name="Soltis D."/>
            <person name="Chen Z.-H."/>
        </authorList>
    </citation>
    <scope>NUCLEOTIDE SEQUENCE [LARGE SCALE GENOMIC DNA]</scope>
    <source>
        <strain evidence="2">Whitten #5841</strain>
        <tissue evidence="2">Leaf</tissue>
    </source>
</reference>
<dbReference type="Pfam" id="PF13966">
    <property type="entry name" value="zf-RVT"/>
    <property type="match status" value="1"/>
</dbReference>
<keyword evidence="3" id="KW-1185">Reference proteome</keyword>
<dbReference type="AlphaFoldDB" id="A0A8T2RG24"/>
<proteinExistence type="predicted"/>
<dbReference type="InterPro" id="IPR026960">
    <property type="entry name" value="RVT-Znf"/>
</dbReference>
<feature type="domain" description="Reverse transcriptase zinc-binding" evidence="1">
    <location>
        <begin position="213"/>
        <end position="278"/>
    </location>
</feature>
<gene>
    <name evidence="2" type="ORF">KP509_27G043900</name>
</gene>
<comment type="caution">
    <text evidence="2">The sequence shown here is derived from an EMBL/GenBank/DDBJ whole genome shotgun (WGS) entry which is preliminary data.</text>
</comment>
<accession>A0A8T2RG24</accession>
<dbReference type="Proteomes" id="UP000825935">
    <property type="component" value="Chromosome 27"/>
</dbReference>